<evidence type="ECO:0000256" key="1">
    <source>
        <dbReference type="ARBA" id="ARBA00022801"/>
    </source>
</evidence>
<keyword evidence="1" id="KW-0378">Hydrolase</keyword>
<dbReference type="InterPro" id="IPR005152">
    <property type="entry name" value="Lipase_secreted"/>
</dbReference>
<organism evidence="3 4">
    <name type="scientific">Hirsutella minnesotensis 3608</name>
    <dbReference type="NCBI Taxonomy" id="1043627"/>
    <lineage>
        <taxon>Eukaryota</taxon>
        <taxon>Fungi</taxon>
        <taxon>Dikarya</taxon>
        <taxon>Ascomycota</taxon>
        <taxon>Pezizomycotina</taxon>
        <taxon>Sordariomycetes</taxon>
        <taxon>Hypocreomycetidae</taxon>
        <taxon>Hypocreales</taxon>
        <taxon>Ophiocordycipitaceae</taxon>
        <taxon>Hirsutella</taxon>
    </lineage>
</organism>
<dbReference type="PANTHER" id="PTHR34853">
    <property type="match status" value="1"/>
</dbReference>
<reference evidence="3 4" key="1">
    <citation type="journal article" date="2014" name="Genome Biol. Evol.">
        <title>Comparative genomics and transcriptomics analyses reveal divergent lifestyle features of nematode endoparasitic fungus Hirsutella minnesotensis.</title>
        <authorList>
            <person name="Lai Y."/>
            <person name="Liu K."/>
            <person name="Zhang X."/>
            <person name="Zhang X."/>
            <person name="Li K."/>
            <person name="Wang N."/>
            <person name="Shu C."/>
            <person name="Wu Y."/>
            <person name="Wang C."/>
            <person name="Bushley K.E."/>
            <person name="Xiang M."/>
            <person name="Liu X."/>
        </authorList>
    </citation>
    <scope>NUCLEOTIDE SEQUENCE [LARGE SCALE GENOMIC DNA]</scope>
    <source>
        <strain evidence="3 4">3608</strain>
    </source>
</reference>
<feature type="chain" id="PRO_5013434446" evidence="2">
    <location>
        <begin position="20"/>
        <end position="437"/>
    </location>
</feature>
<dbReference type="GO" id="GO:0016042">
    <property type="term" value="P:lipid catabolic process"/>
    <property type="evidence" value="ECO:0007669"/>
    <property type="project" value="UniProtKB-UniRule"/>
</dbReference>
<dbReference type="SUPFAM" id="SSF53474">
    <property type="entry name" value="alpha/beta-Hydrolases"/>
    <property type="match status" value="1"/>
</dbReference>
<dbReference type="InterPro" id="IPR029058">
    <property type="entry name" value="AB_hydrolase_fold"/>
</dbReference>
<dbReference type="GO" id="GO:0004806">
    <property type="term" value="F:triacylglycerol lipase activity"/>
    <property type="evidence" value="ECO:0007669"/>
    <property type="project" value="UniProtKB-UniRule"/>
</dbReference>
<comment type="similarity">
    <text evidence="2">Belongs to the AB hydrolase superfamily. Lipase family.</text>
</comment>
<dbReference type="Gene3D" id="3.40.50.1820">
    <property type="entry name" value="alpha/beta hydrolase"/>
    <property type="match status" value="1"/>
</dbReference>
<dbReference type="EMBL" id="KQ030531">
    <property type="protein sequence ID" value="KJZ73855.1"/>
    <property type="molecule type" value="Genomic_DNA"/>
</dbReference>
<keyword evidence="2" id="KW-0732">Signal</keyword>
<dbReference type="Gene3D" id="1.10.260.130">
    <property type="match status" value="1"/>
</dbReference>
<protein>
    <submittedName>
        <fullName evidence="3">Uncharacterized protein</fullName>
    </submittedName>
</protein>
<dbReference type="PIRSF" id="PIRSF029171">
    <property type="entry name" value="Esterase_LipA"/>
    <property type="match status" value="1"/>
</dbReference>
<feature type="signal peptide" evidence="2">
    <location>
        <begin position="1"/>
        <end position="19"/>
    </location>
</feature>
<gene>
    <name evidence="3" type="ORF">HIM_06748</name>
</gene>
<sequence>MLIILSLLVAALSALTVSARRPLLPSQDPFWQPPENLSDYKPGDVIRHRAVPSQLGIYAGKLNVASAHHILYRTTGARDEPLATVTTVLVPKNADYRKLVSYQAEIDAPYGGCNPSITLQKKYANVNNIASQYNEFWMVSALQRGWIVAWPDYQGPDSSFAVGILEGRMTLDGIRAALRSTKITGIKPDARTVMWGYSGGTIATDFALELQETYAPELKLAGAAMGGLPVSIKHLINNNNNKVGAGLILSGIFGVAHAYPDAREILMEQIKPESLKALRQVEKQCVVPTVIQFLGKDVFTNFKNGSRILEIPRFKELLDSLSMGQIATPKTPMFIYQAINDELLNSDDVQTLVKQYCGKGASIQYLKASYGGHIINALAGAATATQWLKDRLDGKPAQEKCSERTVVSPALDKAAVKTFAKIVADIAIARSGKTLGP</sequence>
<evidence type="ECO:0000313" key="4">
    <source>
        <dbReference type="Proteomes" id="UP000054481"/>
    </source>
</evidence>
<name>A0A0F7ZNJ4_9HYPO</name>
<dbReference type="AlphaFoldDB" id="A0A0F7ZNJ4"/>
<evidence type="ECO:0000256" key="2">
    <source>
        <dbReference type="PIRNR" id="PIRNR029171"/>
    </source>
</evidence>
<accession>A0A0F7ZNJ4</accession>
<proteinExistence type="inferred from homology"/>
<keyword evidence="4" id="KW-1185">Reference proteome</keyword>
<evidence type="ECO:0000313" key="3">
    <source>
        <dbReference type="EMBL" id="KJZ73855.1"/>
    </source>
</evidence>
<dbReference type="Proteomes" id="UP000054481">
    <property type="component" value="Unassembled WGS sequence"/>
</dbReference>
<dbReference type="Pfam" id="PF03583">
    <property type="entry name" value="LIP"/>
    <property type="match status" value="1"/>
</dbReference>
<dbReference type="OrthoDB" id="2373480at2759"/>
<dbReference type="PANTHER" id="PTHR34853:SF5">
    <property type="entry name" value="LIP-DOMAIN-CONTAINING PROTEIN-RELATED"/>
    <property type="match status" value="1"/>
</dbReference>